<keyword evidence="4" id="KW-0732">Signal</keyword>
<keyword evidence="6" id="KW-1185">Reference proteome</keyword>
<comment type="similarity">
    <text evidence="2">Belongs to the bacterial solute-binding protein 1 family.</text>
</comment>
<dbReference type="InterPro" id="IPR006059">
    <property type="entry name" value="SBP"/>
</dbReference>
<feature type="signal peptide" evidence="4">
    <location>
        <begin position="1"/>
        <end position="28"/>
    </location>
</feature>
<reference evidence="5 6" key="1">
    <citation type="submission" date="2020-01" db="EMBL/GenBank/DDBJ databases">
        <title>Draft genome assembly of Ensifer adhaerens T173.</title>
        <authorList>
            <person name="Craig J.E."/>
            <person name="Stinchcombe J.R."/>
        </authorList>
    </citation>
    <scope>NUCLEOTIDE SEQUENCE [LARGE SCALE GENOMIC DNA]</scope>
    <source>
        <strain evidence="5 6">T173</strain>
    </source>
</reference>
<dbReference type="RefSeq" id="WP_057207301.1">
    <property type="nucleotide sequence ID" value="NZ_CP083374.1"/>
</dbReference>
<gene>
    <name evidence="5" type="ORF">GFB56_19580</name>
</gene>
<keyword evidence="3" id="KW-0574">Periplasm</keyword>
<protein>
    <submittedName>
        <fullName evidence="5">Extracellular solute-binding protein</fullName>
    </submittedName>
</protein>
<dbReference type="PANTHER" id="PTHR43649:SF12">
    <property type="entry name" value="DIACETYLCHITOBIOSE BINDING PROTEIN DASA"/>
    <property type="match status" value="1"/>
</dbReference>
<evidence type="ECO:0000256" key="2">
    <source>
        <dbReference type="ARBA" id="ARBA00008520"/>
    </source>
</evidence>
<dbReference type="Pfam" id="PF01547">
    <property type="entry name" value="SBP_bac_1"/>
    <property type="match status" value="1"/>
</dbReference>
<sequence>MKRIKDRIAAATVAGLLAGFALPQTAGAETLKFVSWQKDERGIGDWWGTVIKEWEAKHPGDTIEWTKVERNAYADTMTTLFAGGTPPDIVHLASFEFQTFANNGWLEDLGPWIEKAGLDLNGWSGQNTCQFQGTTVCVMMLYYGVIFGYNEDMLKQAGVAVPKNYEEFLAAARATTKDLNGDGILDQFGTGHETRGGSGQYLAEMASYLFDTGARFTDAEGNVTIDTPEMVEGLKRWKTVVTENLTPRDLSAGEVRKLFADGKIALKIDGPWIYQIMQDGTAKDKLKLASVPFDPPLGGSSNVLAMPSEIPDEKKQLVWDFIAIATSHKFQGSFATMAASTPPDPNADLTEAKAKLPHFELMLESQRAAAKNRIDRIPVGLEVQFNEFSKMVQEEAQRMIIEDLDPAVVAKTMQEKAEALN</sequence>
<feature type="chain" id="PRO_5043811779" evidence="4">
    <location>
        <begin position="29"/>
        <end position="421"/>
    </location>
</feature>
<dbReference type="SUPFAM" id="SSF53850">
    <property type="entry name" value="Periplasmic binding protein-like II"/>
    <property type="match status" value="1"/>
</dbReference>
<dbReference type="PANTHER" id="PTHR43649">
    <property type="entry name" value="ARABINOSE-BINDING PROTEIN-RELATED"/>
    <property type="match status" value="1"/>
</dbReference>
<organism evidence="5 6">
    <name type="scientific">Ensifer canadensis</name>
    <dbReference type="NCBI Taxonomy" id="555315"/>
    <lineage>
        <taxon>Bacteria</taxon>
        <taxon>Pseudomonadati</taxon>
        <taxon>Pseudomonadota</taxon>
        <taxon>Alphaproteobacteria</taxon>
        <taxon>Hyphomicrobiales</taxon>
        <taxon>Rhizobiaceae</taxon>
        <taxon>Sinorhizobium/Ensifer group</taxon>
        <taxon>Ensifer</taxon>
    </lineage>
</organism>
<evidence type="ECO:0000256" key="1">
    <source>
        <dbReference type="ARBA" id="ARBA00004418"/>
    </source>
</evidence>
<name>A0AAW4FNT2_9HYPH</name>
<comment type="caution">
    <text evidence="5">The sequence shown here is derived from an EMBL/GenBank/DDBJ whole genome shotgun (WGS) entry which is preliminary data.</text>
</comment>
<evidence type="ECO:0000313" key="5">
    <source>
        <dbReference type="EMBL" id="MBM3092983.1"/>
    </source>
</evidence>
<accession>A0AAW4FNT2</accession>
<dbReference type="InterPro" id="IPR050490">
    <property type="entry name" value="Bact_solute-bd_prot1"/>
</dbReference>
<dbReference type="Proteomes" id="UP000744980">
    <property type="component" value="Unassembled WGS sequence"/>
</dbReference>
<dbReference type="EMBL" id="WXFA01000012">
    <property type="protein sequence ID" value="MBM3092983.1"/>
    <property type="molecule type" value="Genomic_DNA"/>
</dbReference>
<evidence type="ECO:0000256" key="3">
    <source>
        <dbReference type="ARBA" id="ARBA00022764"/>
    </source>
</evidence>
<dbReference type="GO" id="GO:0042597">
    <property type="term" value="C:periplasmic space"/>
    <property type="evidence" value="ECO:0007669"/>
    <property type="project" value="UniProtKB-SubCell"/>
</dbReference>
<dbReference type="AlphaFoldDB" id="A0AAW4FNT2"/>
<proteinExistence type="inferred from homology"/>
<comment type="subcellular location">
    <subcellularLocation>
        <location evidence="1">Periplasm</location>
    </subcellularLocation>
</comment>
<dbReference type="Gene3D" id="3.40.190.10">
    <property type="entry name" value="Periplasmic binding protein-like II"/>
    <property type="match status" value="1"/>
</dbReference>
<evidence type="ECO:0000313" key="6">
    <source>
        <dbReference type="Proteomes" id="UP000744980"/>
    </source>
</evidence>
<dbReference type="CDD" id="cd13585">
    <property type="entry name" value="PBP2_TMBP_like"/>
    <property type="match status" value="1"/>
</dbReference>
<evidence type="ECO:0000256" key="4">
    <source>
        <dbReference type="SAM" id="SignalP"/>
    </source>
</evidence>